<name>A0A7J6P3M0_PEROL</name>
<evidence type="ECO:0000256" key="3">
    <source>
        <dbReference type="SAM" id="SignalP"/>
    </source>
</evidence>
<dbReference type="EMBL" id="JABANP010000101">
    <property type="protein sequence ID" value="KAF4690350.1"/>
    <property type="molecule type" value="Genomic_DNA"/>
</dbReference>
<dbReference type="Proteomes" id="UP000541610">
    <property type="component" value="Unassembled WGS sequence"/>
</dbReference>
<feature type="coiled-coil region" evidence="1">
    <location>
        <begin position="800"/>
        <end position="827"/>
    </location>
</feature>
<keyword evidence="1" id="KW-0175">Coiled coil</keyword>
<evidence type="ECO:0000313" key="5">
    <source>
        <dbReference type="Proteomes" id="UP000541610"/>
    </source>
</evidence>
<accession>A0A7J6P3M0</accession>
<feature type="coiled-coil region" evidence="1">
    <location>
        <begin position="99"/>
        <end position="126"/>
    </location>
</feature>
<feature type="chain" id="PRO_5029502109" evidence="3">
    <location>
        <begin position="17"/>
        <end position="1222"/>
    </location>
</feature>
<sequence length="1222" mass="136813">MYVISLLLILPRSVSPETTTTMLRIAGPRATGSLLEAPDDEYEDIKNHIKATRALLGPDLKHTVGYWGDWMNRFCDGRYWTVTCGQVAFKHTNMAADIRKKLAVEVKAATKMVDDLTAQVETLSKADLQPMTDLTDIERQKGEKGMMEQAEAVMKVLALLRPVVVETMTGEERNMKDVEQDIRKTVSQDKEMYDELFDADAKKYAKMAEEKGKTLLADTKKVYVNLMKSIAVLIKKVYRLQRALIVLTARHAVHSTRVLDELERTTHLFIRRTDRADTSLSRFVTAGPERRKAIKSVISQLAEYQQNVALKRFQQRANKMADKTKREVHEAGSNAVRALKLDDKDLTGRQKKSDRIFNTRLRNLQRRRQTIVRETLRDFGVADRRFTDEAGSDAVTKFPLVNDLLRAAEHQALAVDELSGEVKGMIQGADGPHKLLGESLKQSERNMEAKIDQETASIEKGLVKLGNMAENVKSREEAEGRLIESQQTDADERQGKMKQALSEGQTQRLSALDANMDEFADTNKEEYRLLQDQLKLEEDDEKKGVDDLFVLTVVVVVVAGVNSTSTLVRGTADAVHTSQHQMEALHDEVDTANGKAKQGLDNAIKELEHLSSGGTADMAHLKADETRDLTNSVQEVSAAAHKDVSEARSTTKAGFTLAWGFQWRWCQGRLREALSEIHAKIGAMLGNEQEMDNALIALSSDAAKAQTRAGEMAHKKAAEHDQILAYLSNSYRQNRDDMSKLPAEVETRGKKQLNDARKMLSDEMKNRNEAIATAAAQHIVALGGLMKSVMDMLMKGQTQEDAKRRLLVDAESKLADLERSKMKLESLMGASGNGTSEMTSSVERAKGVLDHTHVDLLQRREEMDQRLKKGLVFLDDHINKAHDFLVYHIRNLEKALKIMIDQFRKMLNGEAVTATKAEQEDGVRTAHKLEDVEEGLEKDMKRNKFRLENILNVDKKSTMNFVTLLSNLTVQAQATATADRDKARKEIAKNDDVLRHGEVGVYGQLDGFGQKVSSEAIEVGSTMGYNTKALRNLQHLAEGQVETSSNDLKALIHTVSATKDSVLQEMADSHGADMNALGRVEDVVAVVDSLTKAAFDEIQQHIGRSRREFRELDQMLDTLSSSTNASTASLTKDVEEDIMKSQKFMDGIRPILGQMKEDAAGYEKKDRDLTAEFMSKRQGIVKTVSDIEKEDNEERAKVWKDTMKSTGPIVEQLVLQQHDDIQ</sequence>
<dbReference type="AlphaFoldDB" id="A0A7J6P3M0"/>
<evidence type="ECO:0000256" key="2">
    <source>
        <dbReference type="SAM" id="MobiDB-lite"/>
    </source>
</evidence>
<evidence type="ECO:0000313" key="4">
    <source>
        <dbReference type="EMBL" id="KAF4690350.1"/>
    </source>
</evidence>
<proteinExistence type="predicted"/>
<keyword evidence="3" id="KW-0732">Signal</keyword>
<evidence type="ECO:0000256" key="1">
    <source>
        <dbReference type="SAM" id="Coils"/>
    </source>
</evidence>
<gene>
    <name evidence="4" type="ORF">FOZ60_000320</name>
</gene>
<reference evidence="4 5" key="1">
    <citation type="submission" date="2020-04" db="EMBL/GenBank/DDBJ databases">
        <title>Perkinsus olseni comparative genomics.</title>
        <authorList>
            <person name="Bogema D.R."/>
        </authorList>
    </citation>
    <scope>NUCLEOTIDE SEQUENCE [LARGE SCALE GENOMIC DNA]</scope>
    <source>
        <strain evidence="4">00978-12</strain>
    </source>
</reference>
<feature type="signal peptide" evidence="3">
    <location>
        <begin position="1"/>
        <end position="16"/>
    </location>
</feature>
<organism evidence="4 5">
    <name type="scientific">Perkinsus olseni</name>
    <name type="common">Perkinsus atlanticus</name>
    <dbReference type="NCBI Taxonomy" id="32597"/>
    <lineage>
        <taxon>Eukaryota</taxon>
        <taxon>Sar</taxon>
        <taxon>Alveolata</taxon>
        <taxon>Perkinsozoa</taxon>
        <taxon>Perkinsea</taxon>
        <taxon>Perkinsida</taxon>
        <taxon>Perkinsidae</taxon>
        <taxon>Perkinsus</taxon>
    </lineage>
</organism>
<dbReference type="OrthoDB" id="10415574at2759"/>
<protein>
    <submittedName>
        <fullName evidence="4">Uncharacterized protein</fullName>
    </submittedName>
</protein>
<feature type="region of interest" description="Disordered" evidence="2">
    <location>
        <begin position="475"/>
        <end position="506"/>
    </location>
</feature>
<comment type="caution">
    <text evidence="4">The sequence shown here is derived from an EMBL/GenBank/DDBJ whole genome shotgun (WGS) entry which is preliminary data.</text>
</comment>